<keyword evidence="4" id="KW-1185">Reference proteome</keyword>
<evidence type="ECO:0000313" key="3">
    <source>
        <dbReference type="EMBL" id="EMI55424.1"/>
    </source>
</evidence>
<feature type="domain" description="AMP-dependent synthetase/ligase" evidence="2">
    <location>
        <begin position="57"/>
        <end position="345"/>
    </location>
</feature>
<organism evidence="3 4">
    <name type="scientific">Rhodopirellula sallentina SM41</name>
    <dbReference type="NCBI Taxonomy" id="1263870"/>
    <lineage>
        <taxon>Bacteria</taxon>
        <taxon>Pseudomonadati</taxon>
        <taxon>Planctomycetota</taxon>
        <taxon>Planctomycetia</taxon>
        <taxon>Pirellulales</taxon>
        <taxon>Pirellulaceae</taxon>
        <taxon>Rhodopirellula</taxon>
    </lineage>
</organism>
<dbReference type="Gene3D" id="3.40.50.12780">
    <property type="entry name" value="N-terminal domain of ligase-like"/>
    <property type="match status" value="1"/>
</dbReference>
<dbReference type="SUPFAM" id="SSF56801">
    <property type="entry name" value="Acetyl-CoA synthetase-like"/>
    <property type="match status" value="1"/>
</dbReference>
<dbReference type="RefSeq" id="WP_008679891.1">
    <property type="nucleotide sequence ID" value="NZ_ANOH01000216.1"/>
</dbReference>
<reference evidence="3 4" key="1">
    <citation type="journal article" date="2013" name="Mar. Genomics">
        <title>Expression of sulfatases in Rhodopirellula baltica and the diversity of sulfatases in the genus Rhodopirellula.</title>
        <authorList>
            <person name="Wegner C.E."/>
            <person name="Richter-Heitmann T."/>
            <person name="Klindworth A."/>
            <person name="Klockow C."/>
            <person name="Richter M."/>
            <person name="Achstetter T."/>
            <person name="Glockner F.O."/>
            <person name="Harder J."/>
        </authorList>
    </citation>
    <scope>NUCLEOTIDE SEQUENCE [LARGE SCALE GENOMIC DNA]</scope>
    <source>
        <strain evidence="3 4">SM41</strain>
    </source>
</reference>
<dbReference type="PANTHER" id="PTHR43201">
    <property type="entry name" value="ACYL-COA SYNTHETASE"/>
    <property type="match status" value="1"/>
</dbReference>
<protein>
    <submittedName>
        <fullName evidence="3">Long-chain fatty-acid-CoA ligase</fullName>
    </submittedName>
</protein>
<dbReference type="PATRIC" id="fig|1263870.3.peg.3319"/>
<gene>
    <name evidence="3" type="ORF">RSSM_03129</name>
</gene>
<dbReference type="PROSITE" id="PS00455">
    <property type="entry name" value="AMP_BINDING"/>
    <property type="match status" value="1"/>
</dbReference>
<comment type="caution">
    <text evidence="3">The sequence shown here is derived from an EMBL/GenBank/DDBJ whole genome shotgun (WGS) entry which is preliminary data.</text>
</comment>
<dbReference type="InterPro" id="IPR042099">
    <property type="entry name" value="ANL_N_sf"/>
</dbReference>
<keyword evidence="3" id="KW-0436">Ligase</keyword>
<dbReference type="OrthoDB" id="9778383at2"/>
<dbReference type="AlphaFoldDB" id="M5U2C6"/>
<name>M5U2C6_9BACT</name>
<proteinExistence type="inferred from homology"/>
<dbReference type="Proteomes" id="UP000011885">
    <property type="component" value="Unassembled WGS sequence"/>
</dbReference>
<evidence type="ECO:0000313" key="4">
    <source>
        <dbReference type="Proteomes" id="UP000011885"/>
    </source>
</evidence>
<evidence type="ECO:0000256" key="1">
    <source>
        <dbReference type="ARBA" id="ARBA00006432"/>
    </source>
</evidence>
<dbReference type="GO" id="GO:0006631">
    <property type="term" value="P:fatty acid metabolic process"/>
    <property type="evidence" value="ECO:0007669"/>
    <property type="project" value="TreeGrafter"/>
</dbReference>
<comment type="similarity">
    <text evidence="1">Belongs to the ATP-dependent AMP-binding enzyme family.</text>
</comment>
<accession>M5U2C6</accession>
<dbReference type="GO" id="GO:0031956">
    <property type="term" value="F:medium-chain fatty acid-CoA ligase activity"/>
    <property type="evidence" value="ECO:0007669"/>
    <property type="project" value="TreeGrafter"/>
</dbReference>
<dbReference type="InterPro" id="IPR020845">
    <property type="entry name" value="AMP-binding_CS"/>
</dbReference>
<evidence type="ECO:0000259" key="2">
    <source>
        <dbReference type="Pfam" id="PF00501"/>
    </source>
</evidence>
<dbReference type="PANTHER" id="PTHR43201:SF8">
    <property type="entry name" value="ACYL-COA SYNTHETASE FAMILY MEMBER 3"/>
    <property type="match status" value="1"/>
</dbReference>
<dbReference type="EMBL" id="ANOH01000216">
    <property type="protein sequence ID" value="EMI55424.1"/>
    <property type="molecule type" value="Genomic_DNA"/>
</dbReference>
<dbReference type="Pfam" id="PF00501">
    <property type="entry name" value="AMP-binding"/>
    <property type="match status" value="1"/>
</dbReference>
<sequence length="480" mass="52061">MNRHLLDALLQHAQQRPDAIALKHPHMPPRTWGQLVVAVEHASRLIANVAKAPSGVTVGRATEVDQRRIVYDCHNTENDVVLALACIASSTLEIAVDGKLPSETRSLLSKQANAELVDLASVDWLSHDGSVLAAVEKLEKAAEEVRLARASLVLWTSGTTSQPRGVVLSQRNLTTNAAAKLQAVPQDAEDHRLTLLSLAHAYARTCDMGTWLMSGCRWTLDYGRASLDRIDGSGGSDAPTLINCVPSIAQAVMQRTRANDPRLRELRLLGCGGAALQTKHFDALRQNGIEVIQGYGCTETSPVICSASPGATVAACVGPPVADCETRINDQRLLVRGPMVMLGYLDDDQSTADKVDSDGWLDTGDLVERQPDGQFRILGRSDDVIVCDNGFKVHPHAVEQMVLQNSSCEHAVLIPGRNGLILAVQSEEFDGSRYRDLALSYLPHGIQLTTTRLVPNLSRRSGELTGKGTPRRHIVASRFR</sequence>
<dbReference type="InterPro" id="IPR000873">
    <property type="entry name" value="AMP-dep_synth/lig_dom"/>
</dbReference>